<reference evidence="1" key="1">
    <citation type="journal article" date="2014" name="Int. J. Syst. Evol. Microbiol.">
        <title>Complete genome sequence of Corynebacterium casei LMG S-19264T (=DSM 44701T), isolated from a smear-ripened cheese.</title>
        <authorList>
            <consortium name="US DOE Joint Genome Institute (JGI-PGF)"/>
            <person name="Walter F."/>
            <person name="Albersmeier A."/>
            <person name="Kalinowski J."/>
            <person name="Ruckert C."/>
        </authorList>
    </citation>
    <scope>NUCLEOTIDE SEQUENCE</scope>
    <source>
        <strain evidence="1">CGMCC 4.7679</strain>
    </source>
</reference>
<evidence type="ECO:0000313" key="2">
    <source>
        <dbReference type="Proteomes" id="UP000658656"/>
    </source>
</evidence>
<dbReference type="Gene3D" id="2.30.110.10">
    <property type="entry name" value="Electron Transport, Fmn-binding Protein, Chain A"/>
    <property type="match status" value="1"/>
</dbReference>
<accession>A0A8H9MCI5</accession>
<comment type="caution">
    <text evidence="1">The sequence shown here is derived from an EMBL/GenBank/DDBJ whole genome shotgun (WGS) entry which is preliminary data.</text>
</comment>
<evidence type="ECO:0000313" key="1">
    <source>
        <dbReference type="EMBL" id="GHF54540.1"/>
    </source>
</evidence>
<keyword evidence="2" id="KW-1185">Reference proteome</keyword>
<evidence type="ECO:0008006" key="3">
    <source>
        <dbReference type="Google" id="ProtNLM"/>
    </source>
</evidence>
<organism evidence="1 2">
    <name type="scientific">Amycolatopsis bartoniae</name>
    <dbReference type="NCBI Taxonomy" id="941986"/>
    <lineage>
        <taxon>Bacteria</taxon>
        <taxon>Bacillati</taxon>
        <taxon>Actinomycetota</taxon>
        <taxon>Actinomycetes</taxon>
        <taxon>Pseudonocardiales</taxon>
        <taxon>Pseudonocardiaceae</taxon>
        <taxon>Amycolatopsis</taxon>
    </lineage>
</organism>
<sequence>MHAPRLFARLNRRVTNPAVRRWAGRLRSHAIIEHTGRRSGRVHRTPARVFPTAHGFAFLIGYGLESDWVRNLVAANGGAVVHRGRRYEVDDVRVHRAPEGRQFLPPGLRRFATLAGEGHVLTVRRVPGGEPGEG</sequence>
<dbReference type="InterPro" id="IPR012349">
    <property type="entry name" value="Split_barrel_FMN-bd"/>
</dbReference>
<dbReference type="Proteomes" id="UP000658656">
    <property type="component" value="Unassembled WGS sequence"/>
</dbReference>
<reference evidence="1" key="2">
    <citation type="submission" date="2020-09" db="EMBL/GenBank/DDBJ databases">
        <authorList>
            <person name="Sun Q."/>
            <person name="Zhou Y."/>
        </authorList>
    </citation>
    <scope>NUCLEOTIDE SEQUENCE</scope>
    <source>
        <strain evidence="1">CGMCC 4.7679</strain>
    </source>
</reference>
<dbReference type="RefSeq" id="WP_145935446.1">
    <property type="nucleotide sequence ID" value="NZ_BNAV01000003.1"/>
</dbReference>
<dbReference type="AlphaFoldDB" id="A0A8H9MCI5"/>
<dbReference type="OrthoDB" id="3778270at2"/>
<protein>
    <recommendedName>
        <fullName evidence="3">Nitroreductase family deazaflavin-dependent oxidoreductase</fullName>
    </recommendedName>
</protein>
<gene>
    <name evidence="1" type="ORF">GCM10017566_30060</name>
</gene>
<dbReference type="EMBL" id="BNAV01000003">
    <property type="protein sequence ID" value="GHF54540.1"/>
    <property type="molecule type" value="Genomic_DNA"/>
</dbReference>
<name>A0A8H9MCI5_9PSEU</name>
<proteinExistence type="predicted"/>